<comment type="caution">
    <text evidence="1">The sequence shown here is derived from an EMBL/GenBank/DDBJ whole genome shotgun (WGS) entry which is preliminary data.</text>
</comment>
<sequence length="138" mass="15649">MKQRLMTAYAMTYQPEGYKELIAYQLAFNEAMRLHWLLPPMLAEEEDLLVAKLIEGSRLVCAYLAEAWEYRRCRDAFVAKLSEASAKAATVQTWIAFAVECGYLKAEDAQVHRDLYSDVLIEIGRLINTATVVVNLVG</sequence>
<proteinExistence type="predicted"/>
<reference evidence="2" key="1">
    <citation type="submission" date="2018-04" db="EMBL/GenBank/DDBJ databases">
        <authorList>
            <person name="Cornet L."/>
        </authorList>
    </citation>
    <scope>NUCLEOTIDE SEQUENCE [LARGE SCALE GENOMIC DNA]</scope>
</reference>
<reference evidence="1 2" key="2">
    <citation type="submission" date="2018-06" db="EMBL/GenBank/DDBJ databases">
        <title>Metagenomic assembly of (sub)arctic Cyanobacteria and their associated microbiome from non-axenic cultures.</title>
        <authorList>
            <person name="Baurain D."/>
        </authorList>
    </citation>
    <scope>NUCLEOTIDE SEQUENCE [LARGE SCALE GENOMIC DNA]</scope>
    <source>
        <strain evidence="1">ULC027bin1</strain>
    </source>
</reference>
<organism evidence="1 2">
    <name type="scientific">Phormidesmis priestleyi</name>
    <dbReference type="NCBI Taxonomy" id="268141"/>
    <lineage>
        <taxon>Bacteria</taxon>
        <taxon>Bacillati</taxon>
        <taxon>Cyanobacteriota</taxon>
        <taxon>Cyanophyceae</taxon>
        <taxon>Leptolyngbyales</taxon>
        <taxon>Leptolyngbyaceae</taxon>
        <taxon>Phormidesmis</taxon>
    </lineage>
</organism>
<accession>A0A2W4XRD6</accession>
<name>A0A2W4XRD6_9CYAN</name>
<dbReference type="AlphaFoldDB" id="A0A2W4XRD6"/>
<gene>
    <name evidence="1" type="ORF">DCF15_05290</name>
</gene>
<protein>
    <submittedName>
        <fullName evidence="1">Four helix bundle protein</fullName>
    </submittedName>
</protein>
<dbReference type="SUPFAM" id="SSF158446">
    <property type="entry name" value="IVS-encoded protein-like"/>
    <property type="match status" value="1"/>
</dbReference>
<evidence type="ECO:0000313" key="2">
    <source>
        <dbReference type="Proteomes" id="UP000249794"/>
    </source>
</evidence>
<dbReference type="Proteomes" id="UP000249794">
    <property type="component" value="Unassembled WGS sequence"/>
</dbReference>
<dbReference type="InterPro" id="IPR036583">
    <property type="entry name" value="23S_rRNA_IVS_sf"/>
</dbReference>
<dbReference type="EMBL" id="QBMP01000034">
    <property type="protein sequence ID" value="PZO58522.1"/>
    <property type="molecule type" value="Genomic_DNA"/>
</dbReference>
<dbReference type="Gene3D" id="1.20.1440.60">
    <property type="entry name" value="23S rRNA-intervening sequence"/>
    <property type="match status" value="1"/>
</dbReference>
<evidence type="ECO:0000313" key="1">
    <source>
        <dbReference type="EMBL" id="PZO58522.1"/>
    </source>
</evidence>